<organism evidence="1 2">
    <name type="scientific">Gaetbulibacter jejuensis</name>
    <dbReference type="NCBI Taxonomy" id="584607"/>
    <lineage>
        <taxon>Bacteria</taxon>
        <taxon>Pseudomonadati</taxon>
        <taxon>Bacteroidota</taxon>
        <taxon>Flavobacteriia</taxon>
        <taxon>Flavobacteriales</taxon>
        <taxon>Flavobacteriaceae</taxon>
        <taxon>Gaetbulibacter</taxon>
    </lineage>
</organism>
<name>A0ABP3UQ66_9FLAO</name>
<dbReference type="Proteomes" id="UP001500736">
    <property type="component" value="Unassembled WGS sequence"/>
</dbReference>
<keyword evidence="2" id="KW-1185">Reference proteome</keyword>
<sequence length="123" mass="14710">MKNKIEKRTCPYSGEEFVPKRSNQVFANDKYRIAHNNKKNNDKRKLLASINKPLLKNFDVFSEIVGDEPYKIAHKEFLRGAGFNFSVFTHLFKEENINKYCYSVYHFYYFKVDENYYKIVNNG</sequence>
<gene>
    <name evidence="1" type="ORF">GCM10009431_10270</name>
</gene>
<accession>A0ABP3UQ66</accession>
<comment type="caution">
    <text evidence="1">The sequence shown here is derived from an EMBL/GenBank/DDBJ whole genome shotgun (WGS) entry which is preliminary data.</text>
</comment>
<evidence type="ECO:0000313" key="2">
    <source>
        <dbReference type="Proteomes" id="UP001500736"/>
    </source>
</evidence>
<dbReference type="EMBL" id="BAAAGF010000001">
    <property type="protein sequence ID" value="GAA0740284.1"/>
    <property type="molecule type" value="Genomic_DNA"/>
</dbReference>
<protein>
    <submittedName>
        <fullName evidence="1">Uncharacterized protein</fullName>
    </submittedName>
</protein>
<evidence type="ECO:0000313" key="1">
    <source>
        <dbReference type="EMBL" id="GAA0740284.1"/>
    </source>
</evidence>
<proteinExistence type="predicted"/>
<dbReference type="RefSeq" id="WP_343796311.1">
    <property type="nucleotide sequence ID" value="NZ_BAAAGF010000001.1"/>
</dbReference>
<reference evidence="2" key="1">
    <citation type="journal article" date="2019" name="Int. J. Syst. Evol. Microbiol.">
        <title>The Global Catalogue of Microorganisms (GCM) 10K type strain sequencing project: providing services to taxonomists for standard genome sequencing and annotation.</title>
        <authorList>
            <consortium name="The Broad Institute Genomics Platform"/>
            <consortium name="The Broad Institute Genome Sequencing Center for Infectious Disease"/>
            <person name="Wu L."/>
            <person name="Ma J."/>
        </authorList>
    </citation>
    <scope>NUCLEOTIDE SEQUENCE [LARGE SCALE GENOMIC DNA]</scope>
    <source>
        <strain evidence="2">JCM 15976</strain>
    </source>
</reference>